<evidence type="ECO:0000256" key="10">
    <source>
        <dbReference type="ARBA" id="ARBA00044960"/>
    </source>
</evidence>
<reference evidence="13" key="1">
    <citation type="journal article" date="2024" name="Gigascience">
        <title>Chromosome-level genome of the poultry shaft louse Menopon gallinae provides insight into the host-switching and adaptive evolution of parasitic lice.</title>
        <authorList>
            <person name="Xu Y."/>
            <person name="Ma L."/>
            <person name="Liu S."/>
            <person name="Liang Y."/>
            <person name="Liu Q."/>
            <person name="He Z."/>
            <person name="Tian L."/>
            <person name="Duan Y."/>
            <person name="Cai W."/>
            <person name="Li H."/>
            <person name="Song F."/>
        </authorList>
    </citation>
    <scope>NUCLEOTIDE SEQUENCE</scope>
    <source>
        <strain evidence="13">Cailab_2023a</strain>
        <tissue evidence="14">Whole adult</tissue>
    </source>
</reference>
<feature type="transmembrane region" description="Helical" evidence="11">
    <location>
        <begin position="353"/>
        <end position="380"/>
    </location>
</feature>
<dbReference type="Pfam" id="PF15065">
    <property type="entry name" value="NCU-G1"/>
    <property type="match status" value="1"/>
</dbReference>
<feature type="signal peptide" evidence="12">
    <location>
        <begin position="1"/>
        <end position="15"/>
    </location>
</feature>
<keyword evidence="6" id="KW-0325">Glycoprotein</keyword>
<evidence type="ECO:0000313" key="14">
    <source>
        <dbReference type="EMBL" id="KAL0269739.1"/>
    </source>
</evidence>
<comment type="subunit">
    <text evidence="10">Interacts (via lumenal domain) with lysosomal protein MFSD1; the interaction starts while both proteins are still in the endoplasmic reticulum and is required for stabilization of MFSD1 in lysosomes but has no direct effect on its targeting to lysosomes or transporter activity.</text>
</comment>
<dbReference type="PANTHER" id="PTHR31981:SF1">
    <property type="entry name" value="GLYCOSYLATED LYSOSOMAL MEMBRANE PROTEIN"/>
    <property type="match status" value="1"/>
</dbReference>
<evidence type="ECO:0000313" key="13">
    <source>
        <dbReference type="EMBL" id="KAL0269738.1"/>
    </source>
</evidence>
<gene>
    <name evidence="13" type="ORF">PYX00_007373</name>
</gene>
<accession>A0AAW2HIT4</accession>
<comment type="similarity">
    <text evidence="1">Belongs to the GLMP family.</text>
</comment>
<evidence type="ECO:0000256" key="9">
    <source>
        <dbReference type="ARBA" id="ARBA00024189"/>
    </source>
</evidence>
<name>A0AAW2HIT4_9NEOP</name>
<evidence type="ECO:0000256" key="8">
    <source>
        <dbReference type="ARBA" id="ARBA00024176"/>
    </source>
</evidence>
<dbReference type="GO" id="GO:0005765">
    <property type="term" value="C:lysosomal membrane"/>
    <property type="evidence" value="ECO:0007669"/>
    <property type="project" value="UniProtKB-SubCell"/>
</dbReference>
<comment type="caution">
    <text evidence="13">The sequence shown here is derived from an EMBL/GenBank/DDBJ whole genome shotgun (WGS) entry which is preliminary data.</text>
</comment>
<dbReference type="EMBL" id="JARGDH010000004">
    <property type="protein sequence ID" value="KAL0269738.1"/>
    <property type="molecule type" value="Genomic_DNA"/>
</dbReference>
<evidence type="ECO:0008006" key="15">
    <source>
        <dbReference type="Google" id="ProtNLM"/>
    </source>
</evidence>
<organism evidence="13">
    <name type="scientific">Menopon gallinae</name>
    <name type="common">poultry shaft louse</name>
    <dbReference type="NCBI Taxonomy" id="328185"/>
    <lineage>
        <taxon>Eukaryota</taxon>
        <taxon>Metazoa</taxon>
        <taxon>Ecdysozoa</taxon>
        <taxon>Arthropoda</taxon>
        <taxon>Hexapoda</taxon>
        <taxon>Insecta</taxon>
        <taxon>Pterygota</taxon>
        <taxon>Neoptera</taxon>
        <taxon>Paraneoptera</taxon>
        <taxon>Psocodea</taxon>
        <taxon>Troctomorpha</taxon>
        <taxon>Phthiraptera</taxon>
        <taxon>Amblycera</taxon>
        <taxon>Menoponidae</taxon>
        <taxon>Menopon</taxon>
    </lineage>
</organism>
<evidence type="ECO:0000256" key="11">
    <source>
        <dbReference type="SAM" id="Phobius"/>
    </source>
</evidence>
<evidence type="ECO:0000256" key="7">
    <source>
        <dbReference type="ARBA" id="ARBA00023228"/>
    </source>
</evidence>
<comment type="subcellular location">
    <subcellularLocation>
        <location evidence="9">Lysosome membrane</location>
        <topology evidence="9">Single-pass type I membrane protein</topology>
        <orientation evidence="9">Lumenal side</orientation>
    </subcellularLocation>
</comment>
<proteinExistence type="inferred from homology"/>
<dbReference type="AlphaFoldDB" id="A0AAW2HIT4"/>
<keyword evidence="2 11" id="KW-0812">Transmembrane</keyword>
<keyword evidence="4 11" id="KW-1133">Transmembrane helix</keyword>
<keyword evidence="7" id="KW-0458">Lysosome</keyword>
<protein>
    <recommendedName>
        <fullName evidence="15">Lysosomal protein NCU-G1</fullName>
    </recommendedName>
</protein>
<sequence length="394" mass="44497">MKCLIFLLFLTTANSLRRLLTMEKTPGCPNCKYPLYYTRAQGPNDTLHYIWDFYGKPTMFVALTEPNATATFNWTEYAALKQSVSFDSEPHYTFALVVNNVIEFNDVDDTGIMTPSTESVSYDTQRFAWTVVALMNGTSEKDFVSLDMRSTNYTDGMMSLAGNVIIQLSAFGLEGHDFLQPRLVHTANTTQCRIIMDGLRSNTGYNASRFAVEFITVSSDSKNDSSTIESRMNLDDENSPGVFSVVDLTTPQSQNHLYKGVFLQWRPVAFTYEIPSLVNSTEVLTYNVTDVLDPKVELKDTFVYRYYGSDLNNQLIQQTVVSLGFAEDGFYKKTNYSSWTFTINYGSPETEKFSLLVIMVMAIGLGFPVVLILIGGSYMLGRRLRNKNEITLTR</sequence>
<evidence type="ECO:0000256" key="2">
    <source>
        <dbReference type="ARBA" id="ARBA00022692"/>
    </source>
</evidence>
<dbReference type="EMBL" id="JARGDH010000004">
    <property type="protein sequence ID" value="KAL0269739.1"/>
    <property type="molecule type" value="Genomic_DNA"/>
</dbReference>
<feature type="chain" id="PRO_5044476998" description="Lysosomal protein NCU-G1" evidence="12">
    <location>
        <begin position="16"/>
        <end position="394"/>
    </location>
</feature>
<evidence type="ECO:0000256" key="12">
    <source>
        <dbReference type="SAM" id="SignalP"/>
    </source>
</evidence>
<evidence type="ECO:0000256" key="1">
    <source>
        <dbReference type="ARBA" id="ARBA00010599"/>
    </source>
</evidence>
<evidence type="ECO:0000256" key="4">
    <source>
        <dbReference type="ARBA" id="ARBA00022989"/>
    </source>
</evidence>
<dbReference type="InterPro" id="IPR029382">
    <property type="entry name" value="NCU-G1"/>
</dbReference>
<evidence type="ECO:0000256" key="6">
    <source>
        <dbReference type="ARBA" id="ARBA00023180"/>
    </source>
</evidence>
<keyword evidence="3 12" id="KW-0732">Signal</keyword>
<evidence type="ECO:0000256" key="3">
    <source>
        <dbReference type="ARBA" id="ARBA00022729"/>
    </source>
</evidence>
<keyword evidence="5 11" id="KW-0472">Membrane</keyword>
<comment type="function">
    <text evidence="8">Required to protect lysosomal transporter MFSD1 from lysosomal proteolysis and for MFSD1 lysosomal localization.</text>
</comment>
<evidence type="ECO:0000256" key="5">
    <source>
        <dbReference type="ARBA" id="ARBA00023136"/>
    </source>
</evidence>
<dbReference type="PANTHER" id="PTHR31981">
    <property type="entry name" value="GLYCOSYLATED LYSOSOMAL MEMBRANE PROTEIN"/>
    <property type="match status" value="1"/>
</dbReference>